<dbReference type="InterPro" id="IPR027417">
    <property type="entry name" value="P-loop_NTPase"/>
</dbReference>
<protein>
    <submittedName>
        <fullName evidence="17">Glucan ABC transporter ATP-binding protein/ permease</fullName>
    </submittedName>
</protein>
<sequence length="596" mass="65124">MSLLRIYARVLQLLGKEARLGWIVAVANLALAVAQFAEPVLFGRIVDSLSGNASTSTAWPLLAVWAAFGLFTIGASAWVALQADRLAHRQRHAVLTSYFEHILQLPLTFHSGTHSGRLMKVMINGTDALWKLWLSFFREHFAAIMSVLVLLPLSLYLNWRLAILLFVLCVVFTVLTTLVVRKTYGMQSEVEEHYSDLSARASDALGNVALVQSFVRIDAEVQGLRTVAGQLLSVQMPVLGWWALVTVITRASTTITVLAIFTLGIALHQAGLTSVGEIVMFVSFATMLIQKLEQVVSFINNVFMEAPRLAEFFTVLDAVPAVRDRPDAIEVSRLSGLVEFNDVSFSYDGKRPAVEDLTFTALPGQTIALVGPTGAGKSTAIALLHRAFDPQSGFIKIDGMDVRGLKLAALRRNIGVVFQEALLFNRSIRENLLVGKPDATDEELRTAAARAQALDFIDRAEQGFETNAGERGRMLSGGERQRLSIARALLKDPPILILDEATSALDAVTEAKLNAALDEVMKGRTTFVIAHRLSTIRNATRILVFENGRVIESGTFDELVSKGGHFAELAKAQFMVQEKARATLPAPDGDETTVKA</sequence>
<evidence type="ECO:0000256" key="8">
    <source>
        <dbReference type="ARBA" id="ARBA00022741"/>
    </source>
</evidence>
<evidence type="ECO:0000256" key="3">
    <source>
        <dbReference type="ARBA" id="ARBA00022448"/>
    </source>
</evidence>
<evidence type="ECO:0000256" key="12">
    <source>
        <dbReference type="ARBA" id="ARBA00023136"/>
    </source>
</evidence>
<keyword evidence="9 17" id="KW-0067">ATP-binding</keyword>
<feature type="domain" description="ABC transporter" evidence="15">
    <location>
        <begin position="338"/>
        <end position="572"/>
    </location>
</feature>
<dbReference type="SUPFAM" id="SSF52540">
    <property type="entry name" value="P-loop containing nucleoside triphosphate hydrolases"/>
    <property type="match status" value="1"/>
</dbReference>
<feature type="transmembrane region" description="Helical" evidence="14">
    <location>
        <begin position="20"/>
        <end position="37"/>
    </location>
</feature>
<keyword evidence="10" id="KW-1278">Translocase</keyword>
<dbReference type="RefSeq" id="WP_172110140.1">
    <property type="nucleotide sequence ID" value="NZ_JABFDN010000002.1"/>
</dbReference>
<accession>A0ABX2CC54</accession>
<dbReference type="InterPro" id="IPR017871">
    <property type="entry name" value="ABC_transporter-like_CS"/>
</dbReference>
<dbReference type="GO" id="GO:0005524">
    <property type="term" value="F:ATP binding"/>
    <property type="evidence" value="ECO:0007669"/>
    <property type="project" value="UniProtKB-KW"/>
</dbReference>
<dbReference type="PANTHER" id="PTHR43394:SF1">
    <property type="entry name" value="ATP-BINDING CASSETTE SUB-FAMILY B MEMBER 10, MITOCHONDRIAL"/>
    <property type="match status" value="1"/>
</dbReference>
<keyword evidence="6" id="KW-0762">Sugar transport</keyword>
<dbReference type="SUPFAM" id="SSF90123">
    <property type="entry name" value="ABC transporter transmembrane region"/>
    <property type="match status" value="1"/>
</dbReference>
<dbReference type="Gene3D" id="1.20.1560.10">
    <property type="entry name" value="ABC transporter type 1, transmembrane domain"/>
    <property type="match status" value="1"/>
</dbReference>
<keyword evidence="18" id="KW-1185">Reference proteome</keyword>
<reference evidence="17" key="1">
    <citation type="submission" date="2020-05" db="EMBL/GenBank/DDBJ databases">
        <title>Nod-independent and nitrogen-fixing Bradyrhizobium aeschynomene sp. nov. isolated from nodules of Aeschynomene indica.</title>
        <authorList>
            <person name="Zhang Z."/>
        </authorList>
    </citation>
    <scope>NUCLEOTIDE SEQUENCE</scope>
    <source>
        <strain evidence="17">83012</strain>
    </source>
</reference>
<feature type="domain" description="ABC transmembrane type-1" evidence="16">
    <location>
        <begin position="22"/>
        <end position="304"/>
    </location>
</feature>
<dbReference type="PROSITE" id="PS50929">
    <property type="entry name" value="ABC_TM1F"/>
    <property type="match status" value="1"/>
</dbReference>
<evidence type="ECO:0000256" key="9">
    <source>
        <dbReference type="ARBA" id="ARBA00022840"/>
    </source>
</evidence>
<evidence type="ECO:0000256" key="7">
    <source>
        <dbReference type="ARBA" id="ARBA00022692"/>
    </source>
</evidence>
<comment type="caution">
    <text evidence="17">The sequence shown here is derived from an EMBL/GenBank/DDBJ whole genome shotgun (WGS) entry which is preliminary data.</text>
</comment>
<comment type="similarity">
    <text evidence="2">Belongs to the ABC transporter superfamily.</text>
</comment>
<dbReference type="CDD" id="cd18562">
    <property type="entry name" value="ABC_6TM_NdvA_beta-glucan_exporter_like"/>
    <property type="match status" value="1"/>
</dbReference>
<dbReference type="Gene3D" id="3.40.50.300">
    <property type="entry name" value="P-loop containing nucleotide triphosphate hydrolases"/>
    <property type="match status" value="1"/>
</dbReference>
<dbReference type="InterPro" id="IPR036640">
    <property type="entry name" value="ABC1_TM_sf"/>
</dbReference>
<evidence type="ECO:0000256" key="14">
    <source>
        <dbReference type="SAM" id="Phobius"/>
    </source>
</evidence>
<comment type="function">
    <text evidence="13">Involved in beta-(1--&gt;2)glucan export. Transmembrane domains (TMD) form a pore in the inner membrane and the ATP-binding domain (NBD) is responsible for energy generation.</text>
</comment>
<dbReference type="Proteomes" id="UP000886476">
    <property type="component" value="Unassembled WGS sequence"/>
</dbReference>
<dbReference type="PANTHER" id="PTHR43394">
    <property type="entry name" value="ATP-DEPENDENT PERMEASE MDL1, MITOCHONDRIAL"/>
    <property type="match status" value="1"/>
</dbReference>
<keyword evidence="12 14" id="KW-0472">Membrane</keyword>
<evidence type="ECO:0000256" key="11">
    <source>
        <dbReference type="ARBA" id="ARBA00022989"/>
    </source>
</evidence>
<dbReference type="SMART" id="SM00382">
    <property type="entry name" value="AAA"/>
    <property type="match status" value="1"/>
</dbReference>
<gene>
    <name evidence="17" type="ORF">HL667_08650</name>
</gene>
<evidence type="ECO:0000313" key="17">
    <source>
        <dbReference type="EMBL" id="NPU65060.1"/>
    </source>
</evidence>
<feature type="transmembrane region" description="Helical" evidence="14">
    <location>
        <begin position="57"/>
        <end position="81"/>
    </location>
</feature>
<evidence type="ECO:0000256" key="2">
    <source>
        <dbReference type="ARBA" id="ARBA00005417"/>
    </source>
</evidence>
<organism evidence="17 18">
    <name type="scientific">Bradyrhizobium aeschynomenes</name>
    <dbReference type="NCBI Taxonomy" id="2734909"/>
    <lineage>
        <taxon>Bacteria</taxon>
        <taxon>Pseudomonadati</taxon>
        <taxon>Pseudomonadota</taxon>
        <taxon>Alphaproteobacteria</taxon>
        <taxon>Hyphomicrobiales</taxon>
        <taxon>Nitrobacteraceae</taxon>
        <taxon>Bradyrhizobium</taxon>
    </lineage>
</organism>
<keyword evidence="3" id="KW-0813">Transport</keyword>
<evidence type="ECO:0000256" key="13">
    <source>
        <dbReference type="ARBA" id="ARBA00024722"/>
    </source>
</evidence>
<keyword evidence="4" id="KW-1003">Cell membrane</keyword>
<comment type="subcellular location">
    <subcellularLocation>
        <location evidence="1">Cell membrane</location>
        <topology evidence="1">Multi-pass membrane protein</topology>
    </subcellularLocation>
</comment>
<evidence type="ECO:0000256" key="5">
    <source>
        <dbReference type="ARBA" id="ARBA00022519"/>
    </source>
</evidence>
<keyword evidence="5" id="KW-0997">Cell inner membrane</keyword>
<dbReference type="InterPro" id="IPR003439">
    <property type="entry name" value="ABC_transporter-like_ATP-bd"/>
</dbReference>
<dbReference type="InterPro" id="IPR003593">
    <property type="entry name" value="AAA+_ATPase"/>
</dbReference>
<evidence type="ECO:0000256" key="10">
    <source>
        <dbReference type="ARBA" id="ARBA00022967"/>
    </source>
</evidence>
<proteinExistence type="inferred from homology"/>
<keyword evidence="11 14" id="KW-1133">Transmembrane helix</keyword>
<evidence type="ECO:0000259" key="16">
    <source>
        <dbReference type="PROSITE" id="PS50929"/>
    </source>
</evidence>
<dbReference type="Pfam" id="PF00664">
    <property type="entry name" value="ABC_membrane"/>
    <property type="match status" value="1"/>
</dbReference>
<evidence type="ECO:0000313" key="18">
    <source>
        <dbReference type="Proteomes" id="UP000886476"/>
    </source>
</evidence>
<name>A0ABX2CC54_9BRAD</name>
<dbReference type="Pfam" id="PF00005">
    <property type="entry name" value="ABC_tran"/>
    <property type="match status" value="1"/>
</dbReference>
<dbReference type="InterPro" id="IPR039421">
    <property type="entry name" value="Type_1_exporter"/>
</dbReference>
<dbReference type="NCBIfam" id="TIGR01192">
    <property type="entry name" value="chvA"/>
    <property type="match status" value="1"/>
</dbReference>
<keyword evidence="7 14" id="KW-0812">Transmembrane</keyword>
<dbReference type="InterPro" id="IPR005896">
    <property type="entry name" value="NdvA"/>
</dbReference>
<evidence type="ECO:0000256" key="1">
    <source>
        <dbReference type="ARBA" id="ARBA00004651"/>
    </source>
</evidence>
<dbReference type="PROSITE" id="PS50893">
    <property type="entry name" value="ABC_TRANSPORTER_2"/>
    <property type="match status" value="1"/>
</dbReference>
<dbReference type="PROSITE" id="PS00211">
    <property type="entry name" value="ABC_TRANSPORTER_1"/>
    <property type="match status" value="1"/>
</dbReference>
<keyword evidence="8" id="KW-0547">Nucleotide-binding</keyword>
<evidence type="ECO:0000256" key="4">
    <source>
        <dbReference type="ARBA" id="ARBA00022475"/>
    </source>
</evidence>
<evidence type="ECO:0000259" key="15">
    <source>
        <dbReference type="PROSITE" id="PS50893"/>
    </source>
</evidence>
<dbReference type="EMBL" id="JABFDN010000002">
    <property type="protein sequence ID" value="NPU65060.1"/>
    <property type="molecule type" value="Genomic_DNA"/>
</dbReference>
<feature type="transmembrane region" description="Helical" evidence="14">
    <location>
        <begin position="163"/>
        <end position="180"/>
    </location>
</feature>
<feature type="transmembrane region" description="Helical" evidence="14">
    <location>
        <begin position="140"/>
        <end position="157"/>
    </location>
</feature>
<dbReference type="InterPro" id="IPR011527">
    <property type="entry name" value="ABC1_TM_dom"/>
</dbReference>
<evidence type="ECO:0000256" key="6">
    <source>
        <dbReference type="ARBA" id="ARBA00022597"/>
    </source>
</evidence>
<dbReference type="NCBIfam" id="NF010178">
    <property type="entry name" value="PRK13657.1"/>
    <property type="match status" value="1"/>
</dbReference>